<feature type="region of interest" description="Disordered" evidence="1">
    <location>
        <begin position="65"/>
        <end position="167"/>
    </location>
</feature>
<feature type="compositionally biased region" description="Basic residues" evidence="1">
    <location>
        <begin position="156"/>
        <end position="167"/>
    </location>
</feature>
<proteinExistence type="predicted"/>
<evidence type="ECO:0000313" key="3">
    <source>
        <dbReference type="Proteomes" id="UP001153069"/>
    </source>
</evidence>
<keyword evidence="3" id="KW-1185">Reference proteome</keyword>
<feature type="compositionally biased region" description="Polar residues" evidence="1">
    <location>
        <begin position="223"/>
        <end position="240"/>
    </location>
</feature>
<protein>
    <submittedName>
        <fullName evidence="2">Uncharacterized protein</fullName>
    </submittedName>
</protein>
<feature type="region of interest" description="Disordered" evidence="1">
    <location>
        <begin position="218"/>
        <end position="271"/>
    </location>
</feature>
<organism evidence="2 3">
    <name type="scientific">Seminavis robusta</name>
    <dbReference type="NCBI Taxonomy" id="568900"/>
    <lineage>
        <taxon>Eukaryota</taxon>
        <taxon>Sar</taxon>
        <taxon>Stramenopiles</taxon>
        <taxon>Ochrophyta</taxon>
        <taxon>Bacillariophyta</taxon>
        <taxon>Bacillariophyceae</taxon>
        <taxon>Bacillariophycidae</taxon>
        <taxon>Naviculales</taxon>
        <taxon>Naviculaceae</taxon>
        <taxon>Seminavis</taxon>
    </lineage>
</organism>
<dbReference type="Proteomes" id="UP001153069">
    <property type="component" value="Unassembled WGS sequence"/>
</dbReference>
<dbReference type="EMBL" id="CAICTM010000021">
    <property type="protein sequence ID" value="CAB9497545.1"/>
    <property type="molecule type" value="Genomic_DNA"/>
</dbReference>
<gene>
    <name evidence="2" type="ORF">SEMRO_21_G014910.1</name>
</gene>
<sequence>MSHLHCQRLTGHPTGGPPDETQAGQIKSSLLWAALHELSTGNDSINIAPMMASRHDVCAVMPTTQDDQKMPAQQETPSHATPSESSMSSLSADDNIIVPKWSSSAKKVPTKPDPQAKIQATLQKRMRRRRRNATGTSKSLLQLPPEEVPKGETKQERKRRLGRVHARRKRVKDNIIMDCYTKEFQRLSAANEVIRRENQKVQEFLERAQNMHSLLTARDSSDDTGTTQQQPEGQLSAQPQVPQPCAQHWPQPQQVAPQSGAPLPPSQPQAPQQVNVFFAPSQPPLQTAHQAPCAQLPQLSTNVAVPQPQLNASCAPHQSQLQIPQVQQKALCVQQQPQRQEASQTWVQQAANAGYHQQRQASSGTGVLAMTQQQQPSASFQPQASSISGQVAASNQGLVMVNAPGTLANPPLVINGPGMLANPPLHPPSHTIQSTVYHAPSQPQQTVPSHPNAADMGHDQVVQQLATVLMQVMQNPTSSACTNLSPTNAVAQAPELALPALMPSPPSSHMHQQAPGNVLHAMPAQSQFQPPSSVHPMHQQPQCGSINGIAHAMNAPSINAVHGVAQNQANHVALSQGGQIPTVYVSTTTTVPPPPTIGIDGVQQVLSAAMPLFVQPHAVGSQQATPTGPLANGMTMNASNVGAEGNGDSQAAAVHLVCQLLRSQHPAAIAMAMQIFATMQQATGPQLAVSYTAPLPSPSNTAPVVPAPVVLASNVNAQSNDDPQGAVVHLVCQLLQTGQPAATAMASQILESMQNRSSDQDPNLMIA</sequence>
<evidence type="ECO:0000256" key="1">
    <source>
        <dbReference type="SAM" id="MobiDB-lite"/>
    </source>
</evidence>
<feature type="compositionally biased region" description="Polar residues" evidence="1">
    <location>
        <begin position="71"/>
        <end position="82"/>
    </location>
</feature>
<evidence type="ECO:0000313" key="2">
    <source>
        <dbReference type="EMBL" id="CAB9497545.1"/>
    </source>
</evidence>
<name>A0A9N8H384_9STRA</name>
<dbReference type="AlphaFoldDB" id="A0A9N8H384"/>
<comment type="caution">
    <text evidence="2">The sequence shown here is derived from an EMBL/GenBank/DDBJ whole genome shotgun (WGS) entry which is preliminary data.</text>
</comment>
<accession>A0A9N8H384</accession>
<feature type="region of interest" description="Disordered" evidence="1">
    <location>
        <begin position="1"/>
        <end position="23"/>
    </location>
</feature>
<reference evidence="2" key="1">
    <citation type="submission" date="2020-06" db="EMBL/GenBank/DDBJ databases">
        <authorList>
            <consortium name="Plant Systems Biology data submission"/>
        </authorList>
    </citation>
    <scope>NUCLEOTIDE SEQUENCE</scope>
    <source>
        <strain evidence="2">D6</strain>
    </source>
</reference>